<dbReference type="InterPro" id="IPR041627">
    <property type="entry name" value="AAA_lid_6"/>
</dbReference>
<dbReference type="GO" id="GO:0005524">
    <property type="term" value="F:ATP binding"/>
    <property type="evidence" value="ECO:0007669"/>
    <property type="project" value="UniProtKB-KW"/>
</dbReference>
<comment type="caution">
    <text evidence="5">The sequence shown here is derived from an EMBL/GenBank/DDBJ whole genome shotgun (WGS) entry which is preliminary data.</text>
</comment>
<dbReference type="PANTHER" id="PTHR43392">
    <property type="entry name" value="AAA-TYPE ATPASE FAMILY PROTEIN / ANKYRIN REPEAT FAMILY PROTEIN"/>
    <property type="match status" value="1"/>
</dbReference>
<evidence type="ECO:0000313" key="5">
    <source>
        <dbReference type="EMBL" id="HIZ41714.1"/>
    </source>
</evidence>
<evidence type="ECO:0000256" key="2">
    <source>
        <dbReference type="ARBA" id="ARBA00022741"/>
    </source>
</evidence>
<dbReference type="InterPro" id="IPR027417">
    <property type="entry name" value="P-loop_NTPase"/>
</dbReference>
<keyword evidence="2" id="KW-0547">Nucleotide-binding</keyword>
<sequence length="639" mass="72414">MKKSLPKQLNMPFVEQVNIPFQKIHASIPALQLPPMNEEMIDADLDLAPHLKPLRNLRLDKSHACCVIRSETKELGLLAAAYVAARHGAVYLDTLLDAEDYNLDRTVACECPHCDPVFFQNTLPIYSMKTHPSFFDEESEPSDNYMLTKQGEKIRLPHWSQLPCEHPLILLLPCPDASDSELMEELNRQTAMRSLTLVVMPLTNWQPRDSFFSAFESNTVRIANELQFSFAADVATLHLPKPASQYNKLLLKQLLEERNLSLDADCRPETVLKRLESFRAKSYGVTNTNLLKYVRLLDHLYGNHHPLVLTRQQALKPLTLTSNQKKSPKKRTARPEIQLYGCENVKRQLRSVVDTMRIDQERRAKELPSSQHGQVLLFAGAPGTGKTTAARMLHQWLEKEDLLDDGFDTFCDYHQVSGAQLKAPFVGQTAPMIHNLFESHAFIFIDEAYALAESGQHGANNDHFAQEAMGQLCIELENLPANHVVIFAGYGGDHDNRMRSFLNANPGLASRITHTIQFDPYSPEKELPQIFFTLAEERGLKLPAPWRSMVVPYFQHRARQEDFGSGREARRLLESCLTVQAHRLVKEMNFHTASLNQLTEGDLRRAVEDLESGFRALEEQSTLPCGLGHNRPAPDQTEA</sequence>
<dbReference type="PANTHER" id="PTHR43392:SF2">
    <property type="entry name" value="AAA-TYPE ATPASE FAMILY PROTEIN _ ANKYRIN REPEAT FAMILY PROTEIN"/>
    <property type="match status" value="1"/>
</dbReference>
<dbReference type="InterPro" id="IPR003959">
    <property type="entry name" value="ATPase_AAA_core"/>
</dbReference>
<gene>
    <name evidence="5" type="ORF">H9811_04020</name>
</gene>
<dbReference type="AlphaFoldDB" id="A0A9D2EQ03"/>
<protein>
    <submittedName>
        <fullName evidence="5">AAA family ATPase</fullName>
    </submittedName>
</protein>
<keyword evidence="3" id="KW-0067">ATP-binding</keyword>
<dbReference type="Pfam" id="PF00004">
    <property type="entry name" value="AAA"/>
    <property type="match status" value="1"/>
</dbReference>
<dbReference type="Gene3D" id="1.10.8.60">
    <property type="match status" value="1"/>
</dbReference>
<dbReference type="PRINTS" id="PR00819">
    <property type="entry name" value="CBXCFQXSUPER"/>
</dbReference>
<dbReference type="Gene3D" id="3.40.50.300">
    <property type="entry name" value="P-loop containing nucleotide triphosphate hydrolases"/>
    <property type="match status" value="1"/>
</dbReference>
<evidence type="ECO:0000313" key="6">
    <source>
        <dbReference type="Proteomes" id="UP000824048"/>
    </source>
</evidence>
<organism evidence="5 6">
    <name type="scientific">Candidatus Gemmiger excrementigallinarum</name>
    <dbReference type="NCBI Taxonomy" id="2838609"/>
    <lineage>
        <taxon>Bacteria</taxon>
        <taxon>Bacillati</taxon>
        <taxon>Bacillota</taxon>
        <taxon>Clostridia</taxon>
        <taxon>Eubacteriales</taxon>
        <taxon>Gemmiger</taxon>
    </lineage>
</organism>
<dbReference type="Pfam" id="PF17866">
    <property type="entry name" value="AAA_lid_6"/>
    <property type="match status" value="1"/>
</dbReference>
<evidence type="ECO:0000259" key="4">
    <source>
        <dbReference type="SMART" id="SM00382"/>
    </source>
</evidence>
<reference evidence="5" key="1">
    <citation type="journal article" date="2021" name="PeerJ">
        <title>Extensive microbial diversity within the chicken gut microbiome revealed by metagenomics and culture.</title>
        <authorList>
            <person name="Gilroy R."/>
            <person name="Ravi A."/>
            <person name="Getino M."/>
            <person name="Pursley I."/>
            <person name="Horton D.L."/>
            <person name="Alikhan N.F."/>
            <person name="Baker D."/>
            <person name="Gharbi K."/>
            <person name="Hall N."/>
            <person name="Watson M."/>
            <person name="Adriaenssens E.M."/>
            <person name="Foster-Nyarko E."/>
            <person name="Jarju S."/>
            <person name="Secka A."/>
            <person name="Antonio M."/>
            <person name="Oren A."/>
            <person name="Chaudhuri R.R."/>
            <person name="La Ragione R."/>
            <person name="Hildebrand F."/>
            <person name="Pallen M.J."/>
        </authorList>
    </citation>
    <scope>NUCLEOTIDE SEQUENCE</scope>
    <source>
        <strain evidence="5">ChiSxjej1B13-11774</strain>
    </source>
</reference>
<dbReference type="InterPro" id="IPR000641">
    <property type="entry name" value="CbxX/CfxQ"/>
</dbReference>
<comment type="similarity">
    <text evidence="1">Belongs to the CbxX/CfxQ family.</text>
</comment>
<feature type="domain" description="AAA+ ATPase" evidence="4">
    <location>
        <begin position="372"/>
        <end position="522"/>
    </location>
</feature>
<name>A0A9D2EQ03_9FIRM</name>
<accession>A0A9D2EQ03</accession>
<dbReference type="EMBL" id="DXBP01000029">
    <property type="protein sequence ID" value="HIZ41714.1"/>
    <property type="molecule type" value="Genomic_DNA"/>
</dbReference>
<dbReference type="GO" id="GO:0016887">
    <property type="term" value="F:ATP hydrolysis activity"/>
    <property type="evidence" value="ECO:0007669"/>
    <property type="project" value="InterPro"/>
</dbReference>
<evidence type="ECO:0000256" key="3">
    <source>
        <dbReference type="ARBA" id="ARBA00022840"/>
    </source>
</evidence>
<dbReference type="SMART" id="SM00382">
    <property type="entry name" value="AAA"/>
    <property type="match status" value="1"/>
</dbReference>
<proteinExistence type="inferred from homology"/>
<dbReference type="Proteomes" id="UP000824048">
    <property type="component" value="Unassembled WGS sequence"/>
</dbReference>
<reference evidence="5" key="2">
    <citation type="submission" date="2021-04" db="EMBL/GenBank/DDBJ databases">
        <authorList>
            <person name="Gilroy R."/>
        </authorList>
    </citation>
    <scope>NUCLEOTIDE SEQUENCE</scope>
    <source>
        <strain evidence="5">ChiSxjej1B13-11774</strain>
    </source>
</reference>
<dbReference type="SUPFAM" id="SSF52540">
    <property type="entry name" value="P-loop containing nucleoside triphosphate hydrolases"/>
    <property type="match status" value="1"/>
</dbReference>
<evidence type="ECO:0000256" key="1">
    <source>
        <dbReference type="ARBA" id="ARBA00010378"/>
    </source>
</evidence>
<dbReference type="InterPro" id="IPR050773">
    <property type="entry name" value="CbxX/CfxQ_RuBisCO_ESX"/>
</dbReference>
<dbReference type="InterPro" id="IPR003593">
    <property type="entry name" value="AAA+_ATPase"/>
</dbReference>